<organism evidence="5 6">
    <name type="scientific">Rhodoferax ferrireducens</name>
    <dbReference type="NCBI Taxonomy" id="192843"/>
    <lineage>
        <taxon>Bacteria</taxon>
        <taxon>Pseudomonadati</taxon>
        <taxon>Pseudomonadota</taxon>
        <taxon>Betaproteobacteria</taxon>
        <taxon>Burkholderiales</taxon>
        <taxon>Comamonadaceae</taxon>
        <taxon>Rhodoferax</taxon>
    </lineage>
</organism>
<dbReference type="RefSeq" id="WP_310373134.1">
    <property type="nucleotide sequence ID" value="NZ_JAVDXT010000002.1"/>
</dbReference>
<name>A0ABU2C812_9BURK</name>
<sequence length="204" mass="21176">MSHTAYLLPVVAVFGLWLTPPAQAQLPARDLTVELRQIDDGGGYTASTQPSTAPVAPQQVQVRNGEAATLSMGQNMPIRWVQSVGGQSRQRSSGTGSASSSGGGVGYGMVWMQSGQSLRVQPRWPGGKQAVAVQIDLQAASVAAPTGNAELPSQERSQFSTTVSAPLGQWVTVAASGSQPAAGSYSSEAAVDSRRLVQIRVSAR</sequence>
<feature type="region of interest" description="Disordered" evidence="2">
    <location>
        <begin position="83"/>
        <end position="102"/>
    </location>
</feature>
<evidence type="ECO:0000256" key="1">
    <source>
        <dbReference type="RuleBase" id="RU004003"/>
    </source>
</evidence>
<dbReference type="InterPro" id="IPR004846">
    <property type="entry name" value="T2SS/T3SS_dom"/>
</dbReference>
<feature type="compositionally biased region" description="Low complexity" evidence="2">
    <location>
        <begin position="83"/>
        <end position="100"/>
    </location>
</feature>
<protein>
    <recommendedName>
        <fullName evidence="4">Type II/III secretion system secretin-like domain-containing protein</fullName>
    </recommendedName>
</protein>
<proteinExistence type="inferred from homology"/>
<evidence type="ECO:0000259" key="4">
    <source>
        <dbReference type="Pfam" id="PF00263"/>
    </source>
</evidence>
<keyword evidence="3" id="KW-0732">Signal</keyword>
<comment type="similarity">
    <text evidence="1">Belongs to the bacterial secretin family.</text>
</comment>
<feature type="domain" description="Type II/III secretion system secretin-like" evidence="4">
    <location>
        <begin position="55"/>
        <end position="173"/>
    </location>
</feature>
<feature type="signal peptide" evidence="3">
    <location>
        <begin position="1"/>
        <end position="24"/>
    </location>
</feature>
<evidence type="ECO:0000256" key="2">
    <source>
        <dbReference type="SAM" id="MobiDB-lite"/>
    </source>
</evidence>
<evidence type="ECO:0000313" key="5">
    <source>
        <dbReference type="EMBL" id="MDR7377472.1"/>
    </source>
</evidence>
<reference evidence="5 6" key="1">
    <citation type="submission" date="2023-07" db="EMBL/GenBank/DDBJ databases">
        <title>Sorghum-associated microbial communities from plants grown in Nebraska, USA.</title>
        <authorList>
            <person name="Schachtman D."/>
        </authorList>
    </citation>
    <scope>NUCLEOTIDE SEQUENCE [LARGE SCALE GENOMIC DNA]</scope>
    <source>
        <strain evidence="5 6">BE313</strain>
    </source>
</reference>
<dbReference type="Pfam" id="PF00263">
    <property type="entry name" value="Secretin"/>
    <property type="match status" value="1"/>
</dbReference>
<dbReference type="Proteomes" id="UP001180487">
    <property type="component" value="Unassembled WGS sequence"/>
</dbReference>
<accession>A0ABU2C812</accession>
<comment type="caution">
    <text evidence="5">The sequence shown here is derived from an EMBL/GenBank/DDBJ whole genome shotgun (WGS) entry which is preliminary data.</text>
</comment>
<keyword evidence="6" id="KW-1185">Reference proteome</keyword>
<gene>
    <name evidence="5" type="ORF">J2X19_002151</name>
</gene>
<evidence type="ECO:0000313" key="6">
    <source>
        <dbReference type="Proteomes" id="UP001180487"/>
    </source>
</evidence>
<dbReference type="EMBL" id="JAVDXT010000002">
    <property type="protein sequence ID" value="MDR7377472.1"/>
    <property type="molecule type" value="Genomic_DNA"/>
</dbReference>
<evidence type="ECO:0000256" key="3">
    <source>
        <dbReference type="SAM" id="SignalP"/>
    </source>
</evidence>
<feature type="chain" id="PRO_5047533322" description="Type II/III secretion system secretin-like domain-containing protein" evidence="3">
    <location>
        <begin position="25"/>
        <end position="204"/>
    </location>
</feature>